<dbReference type="OrthoDB" id="2187496at2759"/>
<dbReference type="Gene3D" id="2.30.42.10">
    <property type="match status" value="1"/>
</dbReference>
<dbReference type="Proteomes" id="UP000504624">
    <property type="component" value="Unplaced"/>
</dbReference>
<organism evidence="3 4">
    <name type="scientific">Lepidothrix coronata</name>
    <name type="common">blue-crowned manakin</name>
    <dbReference type="NCBI Taxonomy" id="321398"/>
    <lineage>
        <taxon>Eukaryota</taxon>
        <taxon>Metazoa</taxon>
        <taxon>Chordata</taxon>
        <taxon>Craniata</taxon>
        <taxon>Vertebrata</taxon>
        <taxon>Euteleostomi</taxon>
        <taxon>Archelosauria</taxon>
        <taxon>Archosauria</taxon>
        <taxon>Dinosauria</taxon>
        <taxon>Saurischia</taxon>
        <taxon>Theropoda</taxon>
        <taxon>Coelurosauria</taxon>
        <taxon>Aves</taxon>
        <taxon>Neognathae</taxon>
        <taxon>Neoaves</taxon>
        <taxon>Telluraves</taxon>
        <taxon>Australaves</taxon>
        <taxon>Passeriformes</taxon>
        <taxon>Pipridae</taxon>
        <taxon>Lepidothrix</taxon>
    </lineage>
</organism>
<dbReference type="GeneID" id="108497174"/>
<protein>
    <submittedName>
        <fullName evidence="4">Protein scribble homolog</fullName>
    </submittedName>
</protein>
<evidence type="ECO:0000259" key="2">
    <source>
        <dbReference type="PROSITE" id="PS50106"/>
    </source>
</evidence>
<keyword evidence="3" id="KW-1185">Reference proteome</keyword>
<evidence type="ECO:0000313" key="4">
    <source>
        <dbReference type="RefSeq" id="XP_017670067.1"/>
    </source>
</evidence>
<proteinExistence type="predicted"/>
<dbReference type="AlphaFoldDB" id="A0A6J0H6W3"/>
<feature type="domain" description="PDZ" evidence="2">
    <location>
        <begin position="63"/>
        <end position="119"/>
    </location>
</feature>
<dbReference type="RefSeq" id="XP_017670067.1">
    <property type="nucleotide sequence ID" value="XM_017814578.1"/>
</dbReference>
<dbReference type="InterPro" id="IPR001478">
    <property type="entry name" value="PDZ"/>
</dbReference>
<dbReference type="SUPFAM" id="SSF50156">
    <property type="entry name" value="PDZ domain-like"/>
    <property type="match status" value="1"/>
</dbReference>
<dbReference type="PROSITE" id="PS50106">
    <property type="entry name" value="PDZ"/>
    <property type="match status" value="1"/>
</dbReference>
<accession>A0A6J0H6W3</accession>
<feature type="compositionally biased region" description="Acidic residues" evidence="1">
    <location>
        <begin position="163"/>
        <end position="181"/>
    </location>
</feature>
<gene>
    <name evidence="4" type="primary">LOC108497174</name>
</gene>
<sequence>MRDQRNTRTTLQEKHKLAMKGKNPPGTNTKVQPAVSSAGSFPSESSRIPEELRVMDVPQTPLKVTITVCSQMGSLGISIAGGKGSPSCKDSDEGILIARLPKDSPSDLAGVQAGDRVAEATFISEPAVLDAGPTEASPKGSHFPTVNHIITIPRIILTRPSTSDEDTDQLPPDPDDFEPEEPGSAGGHAYSDCLSSAFYPP</sequence>
<feature type="compositionally biased region" description="Polar residues" evidence="1">
    <location>
        <begin position="25"/>
        <end position="46"/>
    </location>
</feature>
<feature type="region of interest" description="Disordered" evidence="1">
    <location>
        <begin position="1"/>
        <end position="47"/>
    </location>
</feature>
<reference evidence="4" key="1">
    <citation type="submission" date="2025-08" db="UniProtKB">
        <authorList>
            <consortium name="RefSeq"/>
        </authorList>
    </citation>
    <scope>IDENTIFICATION</scope>
</reference>
<dbReference type="InterPro" id="IPR036034">
    <property type="entry name" value="PDZ_sf"/>
</dbReference>
<name>A0A6J0H6W3_9PASS</name>
<evidence type="ECO:0000256" key="1">
    <source>
        <dbReference type="SAM" id="MobiDB-lite"/>
    </source>
</evidence>
<evidence type="ECO:0000313" key="3">
    <source>
        <dbReference type="Proteomes" id="UP000504624"/>
    </source>
</evidence>
<feature type="compositionally biased region" description="Basic and acidic residues" evidence="1">
    <location>
        <begin position="1"/>
        <end position="16"/>
    </location>
</feature>
<feature type="region of interest" description="Disordered" evidence="1">
    <location>
        <begin position="156"/>
        <end position="201"/>
    </location>
</feature>